<dbReference type="Proteomes" id="UP000664844">
    <property type="component" value="Unassembled WGS sequence"/>
</dbReference>
<evidence type="ECO:0000256" key="1">
    <source>
        <dbReference type="SAM" id="MobiDB-lite"/>
    </source>
</evidence>
<gene>
    <name evidence="2" type="ORF">J0895_13015</name>
</gene>
<feature type="region of interest" description="Disordered" evidence="1">
    <location>
        <begin position="1"/>
        <end position="20"/>
    </location>
</feature>
<keyword evidence="3" id="KW-1185">Reference proteome</keyword>
<comment type="caution">
    <text evidence="2">The sequence shown here is derived from an EMBL/GenBank/DDBJ whole genome shotgun (WGS) entry which is preliminary data.</text>
</comment>
<organism evidence="2 3">
    <name type="scientific">Phormidium pseudopriestleyi FRX01</name>
    <dbReference type="NCBI Taxonomy" id="1759528"/>
    <lineage>
        <taxon>Bacteria</taxon>
        <taxon>Bacillati</taxon>
        <taxon>Cyanobacteriota</taxon>
        <taxon>Cyanophyceae</taxon>
        <taxon>Oscillatoriophycideae</taxon>
        <taxon>Oscillatoriales</taxon>
        <taxon>Oscillatoriaceae</taxon>
        <taxon>Phormidium</taxon>
    </lineage>
</organism>
<dbReference type="EMBL" id="JAFLQW010000345">
    <property type="protein sequence ID" value="MBO0350016.1"/>
    <property type="molecule type" value="Genomic_DNA"/>
</dbReference>
<sequence>MTSGALPNGQQPDSPNLDGQSTPLYKNEEIIYSYFLNLVTTNSPEIVTIEFKTLFIEFVNTDKNTDAWNVLFRIIYAEDEDKFHKILNRCCYILVNNWQSTRNNAAIQDLIQMFQDKTIGSYTASMSLHRLRTWLTNFSKSEDYKALELFASQSEDGPWSHRYSSYLLAHQSVFGKSKEQKEAAQALSRQLKERFKFDLAMYTARSQSQIGLPGVTNKNPTGLGNDVLRLIKTVVAKRGPYNYVNLANIFIKQTQEGTYKSFKIALKKYLIFSVEHQTFVDTINNKLSSKLLELGKNHDEEILTPVLLKNTCKKTIDFLTTENGKDPSLLFILLLANGNPMTLAIVLLKLVLICKSCSPHLEACLANLIRYYEEQSQNECKWLINFLEVVRITFAIYADNVEYNVVRWDGDSATGFSDSENGSYRIFSSVKRQIPESEDEG</sequence>
<accession>A0ABS3FSD6</accession>
<protein>
    <submittedName>
        <fullName evidence="2">Uncharacterized protein</fullName>
    </submittedName>
</protein>
<proteinExistence type="predicted"/>
<dbReference type="RefSeq" id="WP_207088517.1">
    <property type="nucleotide sequence ID" value="NZ_JAFLQW010000345.1"/>
</dbReference>
<evidence type="ECO:0000313" key="2">
    <source>
        <dbReference type="EMBL" id="MBO0350016.1"/>
    </source>
</evidence>
<evidence type="ECO:0000313" key="3">
    <source>
        <dbReference type="Proteomes" id="UP000664844"/>
    </source>
</evidence>
<reference evidence="2 3" key="1">
    <citation type="submission" date="2021-03" db="EMBL/GenBank/DDBJ databases">
        <title>Metabolic Capacity of the Antarctic Cyanobacterium Phormidium pseudopriestleyi that Sustains Oxygenic Photosynthesis in the Presence of Hydrogen Sulfide.</title>
        <authorList>
            <person name="Lumian J.E."/>
            <person name="Jungblut A.D."/>
            <person name="Dillon M.L."/>
            <person name="Hawes I."/>
            <person name="Doran P.T."/>
            <person name="Mackey T.J."/>
            <person name="Dick G.J."/>
            <person name="Grettenberger C.L."/>
            <person name="Sumner D.Y."/>
        </authorList>
    </citation>
    <scope>NUCLEOTIDE SEQUENCE [LARGE SCALE GENOMIC DNA]</scope>
    <source>
        <strain evidence="2 3">FRX01</strain>
    </source>
</reference>
<name>A0ABS3FSD6_9CYAN</name>